<keyword evidence="4" id="KW-1185">Reference proteome</keyword>
<dbReference type="InterPro" id="IPR013783">
    <property type="entry name" value="Ig-like_fold"/>
</dbReference>
<dbReference type="Proteomes" id="UP000188181">
    <property type="component" value="Chromosome"/>
</dbReference>
<dbReference type="PROSITE" id="PS51766">
    <property type="entry name" value="DOCKERIN"/>
    <property type="match status" value="1"/>
</dbReference>
<feature type="chain" id="PRO_5011981197" description="Dockerin domain-containing protein" evidence="1">
    <location>
        <begin position="19"/>
        <end position="881"/>
    </location>
</feature>
<feature type="domain" description="Dockerin" evidence="2">
    <location>
        <begin position="821"/>
        <end position="881"/>
    </location>
</feature>
<dbReference type="Gene3D" id="3.20.20.80">
    <property type="entry name" value="Glycosidases"/>
    <property type="match status" value="1"/>
</dbReference>
<evidence type="ECO:0000259" key="2">
    <source>
        <dbReference type="PROSITE" id="PS51766"/>
    </source>
</evidence>
<dbReference type="OrthoDB" id="9804686at2"/>
<dbReference type="GO" id="GO:0004553">
    <property type="term" value="F:hydrolase activity, hydrolyzing O-glycosyl compounds"/>
    <property type="evidence" value="ECO:0007669"/>
    <property type="project" value="InterPro"/>
</dbReference>
<dbReference type="AlphaFoldDB" id="A0A1Q2MEM8"/>
<protein>
    <recommendedName>
        <fullName evidence="2">Dockerin domain-containing protein</fullName>
    </recommendedName>
</protein>
<accession>A0A1Q2MEM8</accession>
<evidence type="ECO:0000313" key="3">
    <source>
        <dbReference type="EMBL" id="AQQ70998.1"/>
    </source>
</evidence>
<dbReference type="InterPro" id="IPR016134">
    <property type="entry name" value="Dockerin_dom"/>
</dbReference>
<proteinExistence type="predicted"/>
<reference evidence="4" key="1">
    <citation type="submission" date="2017-02" db="EMBL/GenBank/DDBJ databases">
        <title>Comparative genomics and description of representatives of a novel lineage of planctomycetes thriving in anoxic sediments.</title>
        <authorList>
            <person name="Spring S."/>
            <person name="Bunk B."/>
            <person name="Sproer C."/>
        </authorList>
    </citation>
    <scope>NUCLEOTIDE SEQUENCE [LARGE SCALE GENOMIC DNA]</scope>
    <source>
        <strain evidence="4">SM-Chi-D1</strain>
    </source>
</reference>
<dbReference type="InterPro" id="IPR036439">
    <property type="entry name" value="Dockerin_dom_sf"/>
</dbReference>
<dbReference type="Gene3D" id="2.60.40.10">
    <property type="entry name" value="Immunoglobulins"/>
    <property type="match status" value="2"/>
</dbReference>
<name>A0A1Q2MEM8_9BACT</name>
<dbReference type="SUPFAM" id="SSF63446">
    <property type="entry name" value="Type I dockerin domain"/>
    <property type="match status" value="1"/>
</dbReference>
<gene>
    <name evidence="3" type="ORF">SMSP2_01362</name>
</gene>
<dbReference type="Pfam" id="PF00404">
    <property type="entry name" value="Dockerin_1"/>
    <property type="match status" value="1"/>
</dbReference>
<dbReference type="InterPro" id="IPR002105">
    <property type="entry name" value="Dockerin_1_rpt"/>
</dbReference>
<organism evidence="3 4">
    <name type="scientific">Limihaloglobus sulfuriphilus</name>
    <dbReference type="NCBI Taxonomy" id="1851148"/>
    <lineage>
        <taxon>Bacteria</taxon>
        <taxon>Pseudomonadati</taxon>
        <taxon>Planctomycetota</taxon>
        <taxon>Phycisphaerae</taxon>
        <taxon>Sedimentisphaerales</taxon>
        <taxon>Sedimentisphaeraceae</taxon>
        <taxon>Limihaloglobus</taxon>
    </lineage>
</organism>
<dbReference type="Gene3D" id="1.10.1330.10">
    <property type="entry name" value="Dockerin domain"/>
    <property type="match status" value="1"/>
</dbReference>
<sequence length="881" mass="97491" precursor="true">MRLLIFLLKVVFCFAALSENKVWWGYEDDNWDAAGNWAAEGSPTLADQVFIDHRPAGTYTYPVLTDLNADAKCAVLKLSQYGSGGRLDITGGKLSVGNLAYIGIGASFACELNISCGELIVANNMFVPYGGETTVTMTGGNVSIGGSLSMMNQTIADGFINLLGGTIEAAALSWPAGIARFGHINIEEGALKINSAADYTAQLQALIDSGDITAYGSGTTRYDWISHPRAAFEIEYKGTSTILTAAIEDVNKAWNPSPADGGSVDTTGENVILTWSPGENTLLADGHDIYLGASFDDVNQAGRAEPEFKSNQTDTGYIPCPQLKANTTYYWRVDQITSSGIVKGNVWSFTTNSLIEDGLYTSAFGYDLNSNIVSTSVFSWYSSSGGQVSGPWLPLEGRENWTGDVLWWKSQIKQMMAANIDVLYVHLIMEHSWHDQNRINLFQALNELRKEGYDVPKVAPFLDPLITWDGAARPYPNLATTAGKDEFAAQYIRFFNQYYSVNEDAYADDYIARIDGRVVLDTWHVHLSTVNTASLTRQDLAQRLSAEFAAEHAIFSSGIYMVGTDGCALSFEDEQVVQFQQHAYFDTTDYNGIRTVQVKGGYWDQNIREPGYWLARSGGTHYKNAWNLVNADSAISRVYIESWNEYDEGSGIYAADCVNSPDLFDGRYYTPGSENDIWSESNDPYEYIKTTAAGAGIFNDTDNYNARILWHNIPDKIRAGEMLTANIIVQNSGDFSWTAANNYKLGQKITEPSEVLFGSNRYLIDDNSDEIGVYAEIFRGRPVIFELQIAAPQQSGVYTAHWQMLREGVLWFGEQLSIDIEVLAKSDLNYDGVVNGGDFKIIADSWLSRQCCPDDISNFDINEDDKINLLDFSVLAQDWLN</sequence>
<evidence type="ECO:0000256" key="1">
    <source>
        <dbReference type="SAM" id="SignalP"/>
    </source>
</evidence>
<dbReference type="EMBL" id="CP019646">
    <property type="protein sequence ID" value="AQQ70998.1"/>
    <property type="molecule type" value="Genomic_DNA"/>
</dbReference>
<keyword evidence="1" id="KW-0732">Signal</keyword>
<dbReference type="GO" id="GO:0000272">
    <property type="term" value="P:polysaccharide catabolic process"/>
    <property type="evidence" value="ECO:0007669"/>
    <property type="project" value="InterPro"/>
</dbReference>
<feature type="signal peptide" evidence="1">
    <location>
        <begin position="1"/>
        <end position="18"/>
    </location>
</feature>
<dbReference type="STRING" id="1851148.SMSP2_01362"/>
<evidence type="ECO:0000313" key="4">
    <source>
        <dbReference type="Proteomes" id="UP000188181"/>
    </source>
</evidence>
<dbReference type="KEGG" id="pbas:SMSP2_01362"/>